<protein>
    <recommendedName>
        <fullName evidence="7">GED domain-containing protein</fullName>
    </recommendedName>
</protein>
<dbReference type="InterPro" id="IPR001401">
    <property type="entry name" value="Dynamin_GTPase"/>
</dbReference>
<dbReference type="Pfam" id="PF01031">
    <property type="entry name" value="Dynamin_M"/>
    <property type="match status" value="1"/>
</dbReference>
<dbReference type="PANTHER" id="PTHR11566:SF149">
    <property type="entry name" value="GTPASE, PUTATIVE (AFU_ORTHOLOGUE AFUA_6G11890)-RELATED"/>
    <property type="match status" value="1"/>
</dbReference>
<dbReference type="SMART" id="SM00053">
    <property type="entry name" value="DYNc"/>
    <property type="match status" value="1"/>
</dbReference>
<gene>
    <name evidence="5" type="ORF">E0Z10_g1408</name>
</gene>
<dbReference type="InterPro" id="IPR045063">
    <property type="entry name" value="Dynamin_N"/>
</dbReference>
<dbReference type="Gene3D" id="1.20.120.1240">
    <property type="entry name" value="Dynamin, middle domain"/>
    <property type="match status" value="1"/>
</dbReference>
<sequence length="720" mass="80608">MEQPVNPIIHYNGGQLQSQDHRDLLDVIDTLRSRGIGRYVDLPQIIVCGDQSSGKSSVLEAISGLSFPTKDNLCTRFATELILRRNPVVGVDIHIIPSHDRSEDEKKELEAFHYRQEALDIGHVVEAAKQAMGLDSSNKVFSTDILRIEISGPTQPHLTMVDLPGLFLAGNKDQSEDDATVVETLVLSYMRKPRSIILAVVSAKSDFALQQVTRHARALDPQGVRTLGLITKPDTLDVGSDSERFYVELAQNQDVKFRLGWHVLRNRSYVTRDASTIERDQEEAEFFSTGVWAALDASQLGVATLRTRLSNVLLDQIIHQLPSVLHNVETGIYECEDKLSKLGVARSNILEQRRHLIQISTSFTTMMGASIDGNYTDQFFINTSNLDQYPKRLRAVIQNTLLDFAEHMRNEGHAKIIVDYEPSAEAHSRYISRSQYTEQVKSVMRESRGRELPGSYNPFTVAELFSKQCKPWGGLIHDLGNRALQSAHITISAILDHVADEETAAGVTYAIINPHMEEVKEALKAKLGEIIRPHLSGHPITYNHYLTSNVQKAQDARKRGEMEKRLMDFFGSKLSNQSINHHFNMKSLLDSLVSNTEPDMDKYSCSMAIDMMEAYYKVTLKTVIDEVSVLAIEKCLIQKLPQLLSPDAICNLTDEEVHLIAAESQISVAQRKRLNEKLAVLQSGLAQLDKFKKGPTSATLPNSLDGTRLSSHEELYAIPC</sequence>
<evidence type="ECO:0000313" key="6">
    <source>
        <dbReference type="Proteomes" id="UP000297716"/>
    </source>
</evidence>
<reference evidence="5 6" key="1">
    <citation type="submission" date="2019-03" db="EMBL/GenBank/DDBJ databases">
        <title>Draft genome sequence of Xylaria hypoxylon DSM 108379, a ubiquitous saprotrophic-parasitic fungi on hardwood.</title>
        <authorList>
            <person name="Buettner E."/>
            <person name="Leonhardt S."/>
            <person name="Gebauer A.M."/>
            <person name="Liers C."/>
            <person name="Hofrichter M."/>
            <person name="Kellner H."/>
        </authorList>
    </citation>
    <scope>NUCLEOTIDE SEQUENCE [LARGE SCALE GENOMIC DNA]</scope>
    <source>
        <strain evidence="5 6">DSM 108379</strain>
    </source>
</reference>
<dbReference type="GO" id="GO:0005525">
    <property type="term" value="F:GTP binding"/>
    <property type="evidence" value="ECO:0007669"/>
    <property type="project" value="InterPro"/>
</dbReference>
<dbReference type="GO" id="GO:0005739">
    <property type="term" value="C:mitochondrion"/>
    <property type="evidence" value="ECO:0007669"/>
    <property type="project" value="TreeGrafter"/>
</dbReference>
<evidence type="ECO:0008006" key="7">
    <source>
        <dbReference type="Google" id="ProtNLM"/>
    </source>
</evidence>
<accession>A0A4Z0Z552</accession>
<feature type="domain" description="GED" evidence="3">
    <location>
        <begin position="605"/>
        <end position="696"/>
    </location>
</feature>
<keyword evidence="6" id="KW-1185">Reference proteome</keyword>
<dbReference type="GO" id="GO:0016020">
    <property type="term" value="C:membrane"/>
    <property type="evidence" value="ECO:0007669"/>
    <property type="project" value="TreeGrafter"/>
</dbReference>
<dbReference type="OrthoDB" id="415706at2759"/>
<dbReference type="GO" id="GO:0006897">
    <property type="term" value="P:endocytosis"/>
    <property type="evidence" value="ECO:0007669"/>
    <property type="project" value="TreeGrafter"/>
</dbReference>
<dbReference type="PROSITE" id="PS51388">
    <property type="entry name" value="GED"/>
    <property type="match status" value="1"/>
</dbReference>
<proteinExistence type="predicted"/>
<name>A0A4Z0Z552_9PEZI</name>
<evidence type="ECO:0000313" key="5">
    <source>
        <dbReference type="EMBL" id="TGJ87368.1"/>
    </source>
</evidence>
<dbReference type="STRING" id="37992.A0A4Z0Z552"/>
<keyword evidence="2" id="KW-0342">GTP-binding</keyword>
<dbReference type="InterPro" id="IPR022812">
    <property type="entry name" value="Dynamin"/>
</dbReference>
<dbReference type="FunFam" id="3.40.50.300:FF:001425">
    <property type="entry name" value="Dynamin GTPase, putative"/>
    <property type="match status" value="1"/>
</dbReference>
<dbReference type="PRINTS" id="PR00195">
    <property type="entry name" value="DYNAMIN"/>
</dbReference>
<dbReference type="Gene3D" id="3.40.50.300">
    <property type="entry name" value="P-loop containing nucleotide triphosphate hydrolases"/>
    <property type="match status" value="1"/>
</dbReference>
<dbReference type="Pfam" id="PF00350">
    <property type="entry name" value="Dynamin_N"/>
    <property type="match status" value="1"/>
</dbReference>
<dbReference type="InterPro" id="IPR030381">
    <property type="entry name" value="G_DYNAMIN_dom"/>
</dbReference>
<dbReference type="CDD" id="cd08771">
    <property type="entry name" value="DLP_1"/>
    <property type="match status" value="1"/>
</dbReference>
<evidence type="ECO:0000259" key="3">
    <source>
        <dbReference type="PROSITE" id="PS51388"/>
    </source>
</evidence>
<dbReference type="EMBL" id="SKBN01000014">
    <property type="protein sequence ID" value="TGJ87368.1"/>
    <property type="molecule type" value="Genomic_DNA"/>
</dbReference>
<dbReference type="PROSITE" id="PS51718">
    <property type="entry name" value="G_DYNAMIN_2"/>
    <property type="match status" value="1"/>
</dbReference>
<evidence type="ECO:0000259" key="4">
    <source>
        <dbReference type="PROSITE" id="PS51718"/>
    </source>
</evidence>
<dbReference type="GO" id="GO:0003924">
    <property type="term" value="F:GTPase activity"/>
    <property type="evidence" value="ECO:0007669"/>
    <property type="project" value="InterPro"/>
</dbReference>
<organism evidence="5 6">
    <name type="scientific">Xylaria hypoxylon</name>
    <dbReference type="NCBI Taxonomy" id="37992"/>
    <lineage>
        <taxon>Eukaryota</taxon>
        <taxon>Fungi</taxon>
        <taxon>Dikarya</taxon>
        <taxon>Ascomycota</taxon>
        <taxon>Pezizomycotina</taxon>
        <taxon>Sordariomycetes</taxon>
        <taxon>Xylariomycetidae</taxon>
        <taxon>Xylariales</taxon>
        <taxon>Xylariaceae</taxon>
        <taxon>Xylaria</taxon>
    </lineage>
</organism>
<dbReference type="GO" id="GO:0000266">
    <property type="term" value="P:mitochondrial fission"/>
    <property type="evidence" value="ECO:0007669"/>
    <property type="project" value="TreeGrafter"/>
</dbReference>
<evidence type="ECO:0000256" key="1">
    <source>
        <dbReference type="ARBA" id="ARBA00022741"/>
    </source>
</evidence>
<evidence type="ECO:0000256" key="2">
    <source>
        <dbReference type="ARBA" id="ARBA00023134"/>
    </source>
</evidence>
<dbReference type="InterPro" id="IPR000375">
    <property type="entry name" value="Dynamin_stalk"/>
</dbReference>
<dbReference type="GO" id="GO:0016559">
    <property type="term" value="P:peroxisome fission"/>
    <property type="evidence" value="ECO:0007669"/>
    <property type="project" value="TreeGrafter"/>
</dbReference>
<dbReference type="AlphaFoldDB" id="A0A4Z0Z552"/>
<keyword evidence="1" id="KW-0547">Nucleotide-binding</keyword>
<comment type="caution">
    <text evidence="5">The sequence shown here is derived from an EMBL/GenBank/DDBJ whole genome shotgun (WGS) entry which is preliminary data.</text>
</comment>
<dbReference type="PANTHER" id="PTHR11566">
    <property type="entry name" value="DYNAMIN"/>
    <property type="match status" value="1"/>
</dbReference>
<dbReference type="GO" id="GO:0005874">
    <property type="term" value="C:microtubule"/>
    <property type="evidence" value="ECO:0007669"/>
    <property type="project" value="TreeGrafter"/>
</dbReference>
<dbReference type="InterPro" id="IPR027417">
    <property type="entry name" value="P-loop_NTPase"/>
</dbReference>
<dbReference type="GO" id="GO:0048312">
    <property type="term" value="P:intracellular distribution of mitochondria"/>
    <property type="evidence" value="ECO:0007669"/>
    <property type="project" value="TreeGrafter"/>
</dbReference>
<dbReference type="InterPro" id="IPR020850">
    <property type="entry name" value="GED_dom"/>
</dbReference>
<dbReference type="GO" id="GO:0008017">
    <property type="term" value="F:microtubule binding"/>
    <property type="evidence" value="ECO:0007669"/>
    <property type="project" value="TreeGrafter"/>
</dbReference>
<dbReference type="SUPFAM" id="SSF52540">
    <property type="entry name" value="P-loop containing nucleoside triphosphate hydrolases"/>
    <property type="match status" value="1"/>
</dbReference>
<feature type="domain" description="Dynamin-type G" evidence="4">
    <location>
        <begin position="39"/>
        <end position="322"/>
    </location>
</feature>
<dbReference type="Proteomes" id="UP000297716">
    <property type="component" value="Unassembled WGS sequence"/>
</dbReference>